<dbReference type="EMBL" id="SSTE01005668">
    <property type="protein sequence ID" value="KAA0060354.1"/>
    <property type="molecule type" value="Genomic_DNA"/>
</dbReference>
<comment type="caution">
    <text evidence="1">The sequence shown here is derived from an EMBL/GenBank/DDBJ whole genome shotgun (WGS) entry which is preliminary data.</text>
</comment>
<gene>
    <name evidence="1" type="ORF">E6C27_scaffold22G001460</name>
</gene>
<dbReference type="Pfam" id="PF14223">
    <property type="entry name" value="Retrotran_gag_2"/>
    <property type="match status" value="1"/>
</dbReference>
<sequence>MEPPSIKDETGKTIFKPEITWIKEEDEASLGNSRALNALFNGVDQSVFKLINTCTSTKKTWNMLEVAYEGTSIVKVSRLQILTSRFEALKMVEEETIVEFNVRVLDFANESFALGENIPESKMVSKVLGSLLTKFNMKVTTIEEANDITSMKLVLKFMS</sequence>
<dbReference type="OrthoDB" id="6773591at2759"/>
<dbReference type="PANTHER" id="PTHR35317:SF23">
    <property type="entry name" value="OS04G0629600 PROTEIN"/>
    <property type="match status" value="1"/>
</dbReference>
<accession>A0A5A7UZ81</accession>
<protein>
    <submittedName>
        <fullName evidence="1">Gag-pol polyprotein</fullName>
    </submittedName>
</protein>
<name>A0A5A7UZ81_CUCMM</name>
<dbReference type="Proteomes" id="UP000321393">
    <property type="component" value="Unassembled WGS sequence"/>
</dbReference>
<dbReference type="AlphaFoldDB" id="A0A5A7UZ81"/>
<evidence type="ECO:0000313" key="1">
    <source>
        <dbReference type="EMBL" id="KAA0060354.1"/>
    </source>
</evidence>
<proteinExistence type="predicted"/>
<organism evidence="1 2">
    <name type="scientific">Cucumis melo var. makuwa</name>
    <name type="common">Oriental melon</name>
    <dbReference type="NCBI Taxonomy" id="1194695"/>
    <lineage>
        <taxon>Eukaryota</taxon>
        <taxon>Viridiplantae</taxon>
        <taxon>Streptophyta</taxon>
        <taxon>Embryophyta</taxon>
        <taxon>Tracheophyta</taxon>
        <taxon>Spermatophyta</taxon>
        <taxon>Magnoliopsida</taxon>
        <taxon>eudicotyledons</taxon>
        <taxon>Gunneridae</taxon>
        <taxon>Pentapetalae</taxon>
        <taxon>rosids</taxon>
        <taxon>fabids</taxon>
        <taxon>Cucurbitales</taxon>
        <taxon>Cucurbitaceae</taxon>
        <taxon>Benincaseae</taxon>
        <taxon>Cucumis</taxon>
    </lineage>
</organism>
<reference evidence="1 2" key="1">
    <citation type="submission" date="2019-08" db="EMBL/GenBank/DDBJ databases">
        <title>Draft genome sequences of two oriental melons (Cucumis melo L. var makuwa).</title>
        <authorList>
            <person name="Kwon S.-Y."/>
        </authorList>
    </citation>
    <scope>NUCLEOTIDE SEQUENCE [LARGE SCALE GENOMIC DNA]</scope>
    <source>
        <strain evidence="2">cv. SW 3</strain>
        <tissue evidence="1">Leaf</tissue>
    </source>
</reference>
<evidence type="ECO:0000313" key="2">
    <source>
        <dbReference type="Proteomes" id="UP000321393"/>
    </source>
</evidence>
<dbReference type="PANTHER" id="PTHR35317">
    <property type="entry name" value="OS04G0629600 PROTEIN"/>
    <property type="match status" value="1"/>
</dbReference>